<dbReference type="RefSeq" id="WP_238249783.1">
    <property type="nucleotide sequence ID" value="NZ_BPQX01000033.1"/>
</dbReference>
<evidence type="ECO:0000313" key="1">
    <source>
        <dbReference type="EMBL" id="MDQ0441927.1"/>
    </source>
</evidence>
<evidence type="ECO:0008006" key="3">
    <source>
        <dbReference type="Google" id="ProtNLM"/>
    </source>
</evidence>
<accession>A0ABU0HIZ5</accession>
<organism evidence="1 2">
    <name type="scientific">Methylobacterium persicinum</name>
    <dbReference type="NCBI Taxonomy" id="374426"/>
    <lineage>
        <taxon>Bacteria</taxon>
        <taxon>Pseudomonadati</taxon>
        <taxon>Pseudomonadota</taxon>
        <taxon>Alphaproteobacteria</taxon>
        <taxon>Hyphomicrobiales</taxon>
        <taxon>Methylobacteriaceae</taxon>
        <taxon>Methylobacterium</taxon>
    </lineage>
</organism>
<dbReference type="EMBL" id="JAUSVV010000002">
    <property type="protein sequence ID" value="MDQ0441927.1"/>
    <property type="molecule type" value="Genomic_DNA"/>
</dbReference>
<comment type="caution">
    <text evidence="1">The sequence shown here is derived from an EMBL/GenBank/DDBJ whole genome shotgun (WGS) entry which is preliminary data.</text>
</comment>
<sequence>MLNTALAVLAVLAVLLARAILKLVFLPLRILRGLFRRRPASASSP</sequence>
<name>A0ABU0HIZ5_9HYPH</name>
<reference evidence="1 2" key="1">
    <citation type="submission" date="2023-07" db="EMBL/GenBank/DDBJ databases">
        <title>Genomic Encyclopedia of Type Strains, Phase IV (KMG-IV): sequencing the most valuable type-strain genomes for metagenomic binning, comparative biology and taxonomic classification.</title>
        <authorList>
            <person name="Goeker M."/>
        </authorList>
    </citation>
    <scope>NUCLEOTIDE SEQUENCE [LARGE SCALE GENOMIC DNA]</scope>
    <source>
        <strain evidence="1 2">DSM 19562</strain>
    </source>
</reference>
<dbReference type="Proteomes" id="UP001236369">
    <property type="component" value="Unassembled WGS sequence"/>
</dbReference>
<evidence type="ECO:0000313" key="2">
    <source>
        <dbReference type="Proteomes" id="UP001236369"/>
    </source>
</evidence>
<proteinExistence type="predicted"/>
<keyword evidence="2" id="KW-1185">Reference proteome</keyword>
<gene>
    <name evidence="1" type="ORF">QO016_001410</name>
</gene>
<protein>
    <recommendedName>
        <fullName evidence="3">Cellulose biosynthesis protein BcsF</fullName>
    </recommendedName>
</protein>